<feature type="transmembrane region" description="Helical" evidence="9">
    <location>
        <begin position="194"/>
        <end position="213"/>
    </location>
</feature>
<dbReference type="PANTHER" id="PTHR48022">
    <property type="entry name" value="PLASTIDIC GLUCOSE TRANSPORTER 4"/>
    <property type="match status" value="1"/>
</dbReference>
<dbReference type="NCBIfam" id="TIGR00879">
    <property type="entry name" value="SP"/>
    <property type="match status" value="1"/>
</dbReference>
<comment type="caution">
    <text evidence="11">The sequence shown here is derived from an EMBL/GenBank/DDBJ whole genome shotgun (WGS) entry which is preliminary data.</text>
</comment>
<dbReference type="InterPro" id="IPR050360">
    <property type="entry name" value="MFS_Sugar_Transporters"/>
</dbReference>
<keyword evidence="7" id="KW-0462">Maltose metabolism</keyword>
<protein>
    <recommendedName>
        <fullName evidence="10">Major facilitator superfamily (MFS) profile domain-containing protein</fullName>
    </recommendedName>
</protein>
<reference evidence="11" key="2">
    <citation type="submission" date="2023-01" db="EMBL/GenBank/DDBJ databases">
        <authorList>
            <person name="Petersen C."/>
        </authorList>
    </citation>
    <scope>NUCLEOTIDE SEQUENCE</scope>
    <source>
        <strain evidence="11">IBT 17514</strain>
    </source>
</reference>
<evidence type="ECO:0000256" key="8">
    <source>
        <dbReference type="RuleBase" id="RU003346"/>
    </source>
</evidence>
<keyword evidence="4 9" id="KW-0812">Transmembrane</keyword>
<evidence type="ECO:0000256" key="4">
    <source>
        <dbReference type="ARBA" id="ARBA00022692"/>
    </source>
</evidence>
<gene>
    <name evidence="11" type="ORF">N7493_001068</name>
</gene>
<dbReference type="InterPro" id="IPR003663">
    <property type="entry name" value="Sugar/inositol_transpt"/>
</dbReference>
<keyword evidence="6 9" id="KW-0472">Membrane</keyword>
<feature type="transmembrane region" description="Helical" evidence="9">
    <location>
        <begin position="443"/>
        <end position="461"/>
    </location>
</feature>
<dbReference type="Pfam" id="PF00083">
    <property type="entry name" value="Sugar_tr"/>
    <property type="match status" value="1"/>
</dbReference>
<organism evidence="11 12">
    <name type="scientific">Penicillium malachiteum</name>
    <dbReference type="NCBI Taxonomy" id="1324776"/>
    <lineage>
        <taxon>Eukaryota</taxon>
        <taxon>Fungi</taxon>
        <taxon>Dikarya</taxon>
        <taxon>Ascomycota</taxon>
        <taxon>Pezizomycotina</taxon>
        <taxon>Eurotiomycetes</taxon>
        <taxon>Eurotiomycetidae</taxon>
        <taxon>Eurotiales</taxon>
        <taxon>Aspergillaceae</taxon>
        <taxon>Penicillium</taxon>
    </lineage>
</organism>
<evidence type="ECO:0000313" key="11">
    <source>
        <dbReference type="EMBL" id="KAJ5741196.1"/>
    </source>
</evidence>
<comment type="similarity">
    <text evidence="2 8">Belongs to the major facilitator superfamily. Sugar transporter (TC 2.A.1.1) family.</text>
</comment>
<proteinExistence type="inferred from homology"/>
<dbReference type="InterPro" id="IPR036259">
    <property type="entry name" value="MFS_trans_sf"/>
</dbReference>
<keyword evidence="5 9" id="KW-1133">Transmembrane helix</keyword>
<dbReference type="PROSITE" id="PS00217">
    <property type="entry name" value="SUGAR_TRANSPORT_2"/>
    <property type="match status" value="1"/>
</dbReference>
<dbReference type="InterPro" id="IPR005829">
    <property type="entry name" value="Sugar_transporter_CS"/>
</dbReference>
<name>A0AAD6HXH5_9EURO</name>
<evidence type="ECO:0000256" key="2">
    <source>
        <dbReference type="ARBA" id="ARBA00010992"/>
    </source>
</evidence>
<dbReference type="Gene3D" id="1.20.1250.20">
    <property type="entry name" value="MFS general substrate transporter like domains"/>
    <property type="match status" value="1"/>
</dbReference>
<feature type="transmembrane region" description="Helical" evidence="9">
    <location>
        <begin position="411"/>
        <end position="431"/>
    </location>
</feature>
<evidence type="ECO:0000256" key="5">
    <source>
        <dbReference type="ARBA" id="ARBA00022989"/>
    </source>
</evidence>
<evidence type="ECO:0000256" key="3">
    <source>
        <dbReference type="ARBA" id="ARBA00022448"/>
    </source>
</evidence>
<dbReference type="EMBL" id="JAQJAN010000001">
    <property type="protein sequence ID" value="KAJ5741196.1"/>
    <property type="molecule type" value="Genomic_DNA"/>
</dbReference>
<feature type="transmembrane region" description="Helical" evidence="9">
    <location>
        <begin position="353"/>
        <end position="370"/>
    </location>
</feature>
<keyword evidence="3 8" id="KW-0813">Transport</keyword>
<evidence type="ECO:0000313" key="12">
    <source>
        <dbReference type="Proteomes" id="UP001215712"/>
    </source>
</evidence>
<reference evidence="11" key="1">
    <citation type="journal article" date="2023" name="IMA Fungus">
        <title>Comparative genomic study of the Penicillium genus elucidates a diverse pangenome and 15 lateral gene transfer events.</title>
        <authorList>
            <person name="Petersen C."/>
            <person name="Sorensen T."/>
            <person name="Nielsen M.R."/>
            <person name="Sondergaard T.E."/>
            <person name="Sorensen J.L."/>
            <person name="Fitzpatrick D.A."/>
            <person name="Frisvad J.C."/>
            <person name="Nielsen K.L."/>
        </authorList>
    </citation>
    <scope>NUCLEOTIDE SEQUENCE</scope>
    <source>
        <strain evidence="11">IBT 17514</strain>
    </source>
</reference>
<dbReference type="GO" id="GO:0000023">
    <property type="term" value="P:maltose metabolic process"/>
    <property type="evidence" value="ECO:0007669"/>
    <property type="project" value="UniProtKB-KW"/>
</dbReference>
<dbReference type="FunFam" id="1.20.1250.20:FF:000149">
    <property type="entry name" value="MFS transporter, SP family, general alpha glucoside:H+ symporter"/>
    <property type="match status" value="1"/>
</dbReference>
<feature type="transmembrane region" description="Helical" evidence="9">
    <location>
        <begin position="136"/>
        <end position="154"/>
    </location>
</feature>
<evidence type="ECO:0000256" key="9">
    <source>
        <dbReference type="SAM" id="Phobius"/>
    </source>
</evidence>
<accession>A0AAD6HXH5</accession>
<sequence>MSSDQDHITLNTSVVHTLATSNPKVAVLSSEAKLATDAEHNLSIRDAIKRYPKAVAWSILFSTAIIMEGYDTVLVSSFFACPSFQKKFGEPEANDPGSYQVSAPWQSGLSNGARVGEILGLFINGILTERFGMKRTMIGTLVALCGFIFLSFFATNIETLLAAEILMGIPWGVFQTLTTSYAAEVCPVALRCYLTTYVNMMWGVGQLLATGVLRGLLSRSGQWSYRIPFALQWMWPVPLIVGIAFAPESPWWLVRKGRIDDARKSLRRLTSSPTDADLDNSIAMLQHSDEIERELSAGTSYWDCFKGINLRRTEITCIAWVTQAASGASLVSYASYFFEQAGLPTTISFDFSMVLYSVAIIGVFFSWWAMTYLGRRTIYLGGLSGLVIVLLGVGISSLVQTTAADYATGSLLLVFTLVYDITIGSVCYSVVAEIPSSRLRTKTIVLARIAYNIQGTINGVITPDMINPTYWNWKGKAGFFWAGMCSLCLVWTYFRLPEPKGRTYAEMDILFEQVVSARKFGTTVLDIFEDIQASVTVEEEGKGEVQV</sequence>
<feature type="transmembrane region" description="Helical" evidence="9">
    <location>
        <begin position="160"/>
        <end position="182"/>
    </location>
</feature>
<keyword evidence="12" id="KW-1185">Reference proteome</keyword>
<evidence type="ECO:0000256" key="7">
    <source>
        <dbReference type="ARBA" id="ARBA00026248"/>
    </source>
</evidence>
<dbReference type="InterPro" id="IPR005828">
    <property type="entry name" value="MFS_sugar_transport-like"/>
</dbReference>
<dbReference type="AlphaFoldDB" id="A0AAD6HXH5"/>
<dbReference type="InterPro" id="IPR020846">
    <property type="entry name" value="MFS_dom"/>
</dbReference>
<dbReference type="PROSITE" id="PS50850">
    <property type="entry name" value="MFS"/>
    <property type="match status" value="1"/>
</dbReference>
<feature type="transmembrane region" description="Helical" evidence="9">
    <location>
        <begin position="377"/>
        <end position="399"/>
    </location>
</feature>
<dbReference type="PANTHER" id="PTHR48022:SF5">
    <property type="entry name" value="ALPHA-GLUCOSIDES PERMEASE MPH2-RELATED"/>
    <property type="match status" value="1"/>
</dbReference>
<dbReference type="GO" id="GO:0016020">
    <property type="term" value="C:membrane"/>
    <property type="evidence" value="ECO:0007669"/>
    <property type="project" value="UniProtKB-SubCell"/>
</dbReference>
<dbReference type="Proteomes" id="UP001215712">
    <property type="component" value="Unassembled WGS sequence"/>
</dbReference>
<feature type="domain" description="Major facilitator superfamily (MFS) profile" evidence="10">
    <location>
        <begin position="57"/>
        <end position="500"/>
    </location>
</feature>
<evidence type="ECO:0000256" key="6">
    <source>
        <dbReference type="ARBA" id="ARBA00023136"/>
    </source>
</evidence>
<feature type="transmembrane region" description="Helical" evidence="9">
    <location>
        <begin position="315"/>
        <end position="338"/>
    </location>
</feature>
<feature type="transmembrane region" description="Helical" evidence="9">
    <location>
        <begin position="233"/>
        <end position="254"/>
    </location>
</feature>
<evidence type="ECO:0000256" key="1">
    <source>
        <dbReference type="ARBA" id="ARBA00004141"/>
    </source>
</evidence>
<dbReference type="SUPFAM" id="SSF103473">
    <property type="entry name" value="MFS general substrate transporter"/>
    <property type="match status" value="1"/>
</dbReference>
<feature type="transmembrane region" description="Helical" evidence="9">
    <location>
        <begin position="473"/>
        <end position="494"/>
    </location>
</feature>
<evidence type="ECO:0000259" key="10">
    <source>
        <dbReference type="PROSITE" id="PS50850"/>
    </source>
</evidence>
<dbReference type="GO" id="GO:0005351">
    <property type="term" value="F:carbohydrate:proton symporter activity"/>
    <property type="evidence" value="ECO:0007669"/>
    <property type="project" value="TreeGrafter"/>
</dbReference>
<comment type="subcellular location">
    <subcellularLocation>
        <location evidence="1">Membrane</location>
        <topology evidence="1">Multi-pass membrane protein</topology>
    </subcellularLocation>
</comment>